<dbReference type="EMBL" id="JBJKBG010000004">
    <property type="protein sequence ID" value="KAL3743485.1"/>
    <property type="molecule type" value="Genomic_DNA"/>
</dbReference>
<dbReference type="GO" id="GO:0016491">
    <property type="term" value="F:oxidoreductase activity"/>
    <property type="evidence" value="ECO:0007669"/>
    <property type="project" value="UniProtKB-KW"/>
</dbReference>
<dbReference type="InterPro" id="IPR002347">
    <property type="entry name" value="SDR_fam"/>
</dbReference>
<dbReference type="Proteomes" id="UP001634007">
    <property type="component" value="Unassembled WGS sequence"/>
</dbReference>
<evidence type="ECO:0000256" key="3">
    <source>
        <dbReference type="ARBA" id="ARBA00023002"/>
    </source>
</evidence>
<dbReference type="PANTHER" id="PTHR43490:SF98">
    <property type="entry name" value="OS02G0640600 PROTEIN"/>
    <property type="match status" value="1"/>
</dbReference>
<evidence type="ECO:0000313" key="5">
    <source>
        <dbReference type="Proteomes" id="UP001634007"/>
    </source>
</evidence>
<organism evidence="4 5">
    <name type="scientific">Eucalyptus globulus</name>
    <name type="common">Tasmanian blue gum</name>
    <dbReference type="NCBI Taxonomy" id="34317"/>
    <lineage>
        <taxon>Eukaryota</taxon>
        <taxon>Viridiplantae</taxon>
        <taxon>Streptophyta</taxon>
        <taxon>Embryophyta</taxon>
        <taxon>Tracheophyta</taxon>
        <taxon>Spermatophyta</taxon>
        <taxon>Magnoliopsida</taxon>
        <taxon>eudicotyledons</taxon>
        <taxon>Gunneridae</taxon>
        <taxon>Pentapetalae</taxon>
        <taxon>rosids</taxon>
        <taxon>malvids</taxon>
        <taxon>Myrtales</taxon>
        <taxon>Myrtaceae</taxon>
        <taxon>Myrtoideae</taxon>
        <taxon>Eucalypteae</taxon>
        <taxon>Eucalyptus</taxon>
    </lineage>
</organism>
<gene>
    <name evidence="4" type="ORF">ACJRO7_018735</name>
</gene>
<name>A0ABD3KUS0_EUCGL</name>
<sequence>MLVNNAAVLGCIVDARGLRAAGLGNRCRTPHGRKGGRCIEGVSKREGSHETKGWPASHSAYIVSKEALNAYTRILAAKCPRFRINCVCPGFVKKDILHNTGFLNPEEGAKGPMTLSLLPDDGLTGGFFQGTKEWSSVLYENGSELPNGEKFTIPDFN</sequence>
<dbReference type="Gene3D" id="3.40.50.720">
    <property type="entry name" value="NAD(P)-binding Rossmann-like Domain"/>
    <property type="match status" value="1"/>
</dbReference>
<dbReference type="PANTHER" id="PTHR43490">
    <property type="entry name" value="(+)-NEOMENTHOL DEHYDROGENASE"/>
    <property type="match status" value="1"/>
</dbReference>
<keyword evidence="2" id="KW-0521">NADP</keyword>
<evidence type="ECO:0000256" key="1">
    <source>
        <dbReference type="ARBA" id="ARBA00006484"/>
    </source>
</evidence>
<reference evidence="4 5" key="1">
    <citation type="submission" date="2024-11" db="EMBL/GenBank/DDBJ databases">
        <title>Chromosome-level genome assembly of Eucalyptus globulus Labill. provides insights into its genome evolution.</title>
        <authorList>
            <person name="Li X."/>
        </authorList>
    </citation>
    <scope>NUCLEOTIDE SEQUENCE [LARGE SCALE GENOMIC DNA]</scope>
    <source>
        <strain evidence="4">CL2024</strain>
        <tissue evidence="4">Fresh tender leaves</tissue>
    </source>
</reference>
<evidence type="ECO:0000313" key="4">
    <source>
        <dbReference type="EMBL" id="KAL3743485.1"/>
    </source>
</evidence>
<comment type="similarity">
    <text evidence="1">Belongs to the short-chain dehydrogenases/reductases (SDR) family.</text>
</comment>
<keyword evidence="3" id="KW-0560">Oxidoreductase</keyword>
<dbReference type="Pfam" id="PF13561">
    <property type="entry name" value="adh_short_C2"/>
    <property type="match status" value="1"/>
</dbReference>
<dbReference type="SUPFAM" id="SSF51735">
    <property type="entry name" value="NAD(P)-binding Rossmann-fold domains"/>
    <property type="match status" value="1"/>
</dbReference>
<dbReference type="InterPro" id="IPR036291">
    <property type="entry name" value="NAD(P)-bd_dom_sf"/>
</dbReference>
<proteinExistence type="inferred from homology"/>
<dbReference type="AlphaFoldDB" id="A0ABD3KUS0"/>
<comment type="caution">
    <text evidence="4">The sequence shown here is derived from an EMBL/GenBank/DDBJ whole genome shotgun (WGS) entry which is preliminary data.</text>
</comment>
<evidence type="ECO:0000256" key="2">
    <source>
        <dbReference type="ARBA" id="ARBA00022857"/>
    </source>
</evidence>
<keyword evidence="5" id="KW-1185">Reference proteome</keyword>
<protein>
    <submittedName>
        <fullName evidence="4">Uncharacterized protein</fullName>
    </submittedName>
</protein>
<accession>A0ABD3KUS0</accession>